<evidence type="ECO:0008006" key="5">
    <source>
        <dbReference type="Google" id="ProtNLM"/>
    </source>
</evidence>
<dbReference type="RefSeq" id="WP_139942215.1">
    <property type="nucleotide sequence ID" value="NZ_JBHSYP010000005.1"/>
</dbReference>
<dbReference type="Proteomes" id="UP000319148">
    <property type="component" value="Unassembled WGS sequence"/>
</dbReference>
<accession>A0A501PBW8</accession>
<keyword evidence="4" id="KW-1185">Reference proteome</keyword>
<proteinExistence type="predicted"/>
<evidence type="ECO:0000256" key="2">
    <source>
        <dbReference type="SAM" id="Phobius"/>
    </source>
</evidence>
<dbReference type="EMBL" id="VFIY01000018">
    <property type="protein sequence ID" value="TPD57899.1"/>
    <property type="molecule type" value="Genomic_DNA"/>
</dbReference>
<sequence>MENNGNGDQNGRTRNRGVRASRLKLEKALAESDLDKKTQAALANRIADLEELDAAPKDLVSKVFRELPVAPQTIERIARALGVEAASLYLTEEDEHLSPPPSSHPVPPPPVPTQTAPAWFRPIALWPTALLMVAIVAIVFTVRAFSPNSDLTCRVNEFFTPLHTPPGRLGVIIARFGNDPENRGQRMLTREFLKDAKLSRYVTVLQACDRPSLSGPGDISARLEKIRGDGRQKLTRTGAHILIWGQNDGDRLQVRFISPGTGISPVSLDIGGRPTQIAESQLTIPLEFDQPDDTLPDIKKIALELMTPETDDLRAVRQEAVRSYQASMEWLRASILGDRNVKRTINPKTDPQLWALLNGQLCYKQRLLGDYDADLTQYLEAEQSCRDALEVRDKQQYPRDWASLKINLASTLIRQHLYADSPEKSRELLRQAETVMLEAAEVLDEKSMPQLWALQKRNMGVVYMRLGELSEGDEAEYYFDRGLESMQAALTVLRPEFQPVDWALTQQNICLSLYRKGYNRGTEGIPLVHLAGEHCREALRWLDPEKTGLTWAMVQNNLAVSLAILSQLEGKPDQLAAAIDEFSKAQTVYTRERFPANWAEVEINLGELNCNLAVLRRDAAYLEEAITHSEQALQVLMSKKLGRYQTYLEGLLKTYKACQQEDISKCSCSPAQ</sequence>
<organism evidence="3 4">
    <name type="scientific">Emcibacter nanhaiensis</name>
    <dbReference type="NCBI Taxonomy" id="1505037"/>
    <lineage>
        <taxon>Bacteria</taxon>
        <taxon>Pseudomonadati</taxon>
        <taxon>Pseudomonadota</taxon>
        <taxon>Alphaproteobacteria</taxon>
        <taxon>Emcibacterales</taxon>
        <taxon>Emcibacteraceae</taxon>
        <taxon>Emcibacter</taxon>
    </lineage>
</organism>
<evidence type="ECO:0000313" key="3">
    <source>
        <dbReference type="EMBL" id="TPD57899.1"/>
    </source>
</evidence>
<dbReference type="Gene3D" id="1.25.40.10">
    <property type="entry name" value="Tetratricopeptide repeat domain"/>
    <property type="match status" value="1"/>
</dbReference>
<keyword evidence="2" id="KW-0812">Transmembrane</keyword>
<feature type="transmembrane region" description="Helical" evidence="2">
    <location>
        <begin position="123"/>
        <end position="145"/>
    </location>
</feature>
<feature type="region of interest" description="Disordered" evidence="1">
    <location>
        <begin position="1"/>
        <end position="20"/>
    </location>
</feature>
<keyword evidence="2" id="KW-1133">Transmembrane helix</keyword>
<name>A0A501PBW8_9PROT</name>
<evidence type="ECO:0000313" key="4">
    <source>
        <dbReference type="Proteomes" id="UP000319148"/>
    </source>
</evidence>
<feature type="compositionally biased region" description="Polar residues" evidence="1">
    <location>
        <begin position="1"/>
        <end position="12"/>
    </location>
</feature>
<dbReference type="SUPFAM" id="SSF48452">
    <property type="entry name" value="TPR-like"/>
    <property type="match status" value="1"/>
</dbReference>
<evidence type="ECO:0000256" key="1">
    <source>
        <dbReference type="SAM" id="MobiDB-lite"/>
    </source>
</evidence>
<reference evidence="4" key="1">
    <citation type="submission" date="2019-06" db="EMBL/GenBank/DDBJ databases">
        <title>The complete genome of Emcibacter congregatus ZYLT.</title>
        <authorList>
            <person name="Zhao Z."/>
        </authorList>
    </citation>
    <scope>NUCLEOTIDE SEQUENCE [LARGE SCALE GENOMIC DNA]</scope>
    <source>
        <strain evidence="4">MCCC 1A06723</strain>
    </source>
</reference>
<dbReference type="OrthoDB" id="433986at2"/>
<protein>
    <recommendedName>
        <fullName evidence="5">Tetratricopeptide repeat protein</fullName>
    </recommendedName>
</protein>
<keyword evidence="2" id="KW-0472">Membrane</keyword>
<dbReference type="InterPro" id="IPR011990">
    <property type="entry name" value="TPR-like_helical_dom_sf"/>
</dbReference>
<comment type="caution">
    <text evidence="3">The sequence shown here is derived from an EMBL/GenBank/DDBJ whole genome shotgun (WGS) entry which is preliminary data.</text>
</comment>
<gene>
    <name evidence="3" type="ORF">FIV46_17530</name>
</gene>
<dbReference type="AlphaFoldDB" id="A0A501PBW8"/>